<evidence type="ECO:0000313" key="2">
    <source>
        <dbReference type="EMBL" id="CAL6025211.1"/>
    </source>
</evidence>
<reference evidence="2 3" key="2">
    <citation type="submission" date="2024-07" db="EMBL/GenBank/DDBJ databases">
        <authorList>
            <person name="Akdeniz Z."/>
        </authorList>
    </citation>
    <scope>NUCLEOTIDE SEQUENCE [LARGE SCALE GENOMIC DNA]</scope>
</reference>
<proteinExistence type="predicted"/>
<name>A0AA86U1I1_9EUKA</name>
<reference evidence="1" key="1">
    <citation type="submission" date="2023-06" db="EMBL/GenBank/DDBJ databases">
        <authorList>
            <person name="Kurt Z."/>
        </authorList>
    </citation>
    <scope>NUCLEOTIDE SEQUENCE</scope>
</reference>
<dbReference type="Proteomes" id="UP001642409">
    <property type="component" value="Unassembled WGS sequence"/>
</dbReference>
<organism evidence="1">
    <name type="scientific">Hexamita inflata</name>
    <dbReference type="NCBI Taxonomy" id="28002"/>
    <lineage>
        <taxon>Eukaryota</taxon>
        <taxon>Metamonada</taxon>
        <taxon>Diplomonadida</taxon>
        <taxon>Hexamitidae</taxon>
        <taxon>Hexamitinae</taxon>
        <taxon>Hexamita</taxon>
    </lineage>
</organism>
<dbReference type="EMBL" id="CAXDID020000098">
    <property type="protein sequence ID" value="CAL6025211.1"/>
    <property type="molecule type" value="Genomic_DNA"/>
</dbReference>
<gene>
    <name evidence="1" type="ORF">HINF_LOCUS24374</name>
    <name evidence="2" type="ORF">HINF_LOCUS30049</name>
</gene>
<evidence type="ECO:0000313" key="3">
    <source>
        <dbReference type="Proteomes" id="UP001642409"/>
    </source>
</evidence>
<dbReference type="AlphaFoldDB" id="A0AA86U1I1"/>
<comment type="caution">
    <text evidence="1">The sequence shown here is derived from an EMBL/GenBank/DDBJ whole genome shotgun (WGS) entry which is preliminary data.</text>
</comment>
<dbReference type="EMBL" id="CATOUU010000642">
    <property type="protein sequence ID" value="CAI9936729.1"/>
    <property type="molecule type" value="Genomic_DNA"/>
</dbReference>
<keyword evidence="3" id="KW-1185">Reference proteome</keyword>
<accession>A0AA86U1I1</accession>
<sequence length="118" mass="13379">MNSSKSFAKHFSLPQVLKSIDDSSKLNNGNYYGDSIAQFKQFSELKSETSKSSLTQSSDADDAVAGNQLIKLMHNNQIKLRFQMSRYEYCAECLEVNAKNIESMTKHSLKAAKYIQRK</sequence>
<protein>
    <submittedName>
        <fullName evidence="2">Hypothetical_protein</fullName>
    </submittedName>
</protein>
<evidence type="ECO:0000313" key="1">
    <source>
        <dbReference type="EMBL" id="CAI9936729.1"/>
    </source>
</evidence>